<dbReference type="AlphaFoldDB" id="A0A5B7DPC0"/>
<keyword evidence="2" id="KW-1185">Reference proteome</keyword>
<gene>
    <name evidence="1" type="ORF">E2C01_016351</name>
</gene>
<dbReference type="EMBL" id="VSRR010001190">
    <property type="protein sequence ID" value="MPC23308.1"/>
    <property type="molecule type" value="Genomic_DNA"/>
</dbReference>
<comment type="caution">
    <text evidence="1">The sequence shown here is derived from an EMBL/GenBank/DDBJ whole genome shotgun (WGS) entry which is preliminary data.</text>
</comment>
<reference evidence="1 2" key="1">
    <citation type="submission" date="2019-05" db="EMBL/GenBank/DDBJ databases">
        <title>Another draft genome of Portunus trituberculatus and its Hox gene families provides insights of decapod evolution.</title>
        <authorList>
            <person name="Jeong J.-H."/>
            <person name="Song I."/>
            <person name="Kim S."/>
            <person name="Choi T."/>
            <person name="Kim D."/>
            <person name="Ryu S."/>
            <person name="Kim W."/>
        </authorList>
    </citation>
    <scope>NUCLEOTIDE SEQUENCE [LARGE SCALE GENOMIC DNA]</scope>
    <source>
        <tissue evidence="1">Muscle</tissue>
    </source>
</reference>
<sequence>MTIVVVLSSSTRCCNIAHTQGRPSPLSLHAVPVPSFNHRQIHLFSPRLSVTHRFPAAAARLSLSLILIVAASSPPYVVGVSREATLLHSSRPHRAIPDGTVLISRHFLSYQRLLPCSNSCQARCTRGITGLVTFWRAPVNHAAKAERVAGDDGTMSSTQG</sequence>
<evidence type="ECO:0000313" key="1">
    <source>
        <dbReference type="EMBL" id="MPC23308.1"/>
    </source>
</evidence>
<protein>
    <submittedName>
        <fullName evidence="1">Uncharacterized protein</fullName>
    </submittedName>
</protein>
<evidence type="ECO:0000313" key="2">
    <source>
        <dbReference type="Proteomes" id="UP000324222"/>
    </source>
</evidence>
<proteinExistence type="predicted"/>
<accession>A0A5B7DPC0</accession>
<dbReference type="Proteomes" id="UP000324222">
    <property type="component" value="Unassembled WGS sequence"/>
</dbReference>
<name>A0A5B7DPC0_PORTR</name>
<organism evidence="1 2">
    <name type="scientific">Portunus trituberculatus</name>
    <name type="common">Swimming crab</name>
    <name type="synonym">Neptunus trituberculatus</name>
    <dbReference type="NCBI Taxonomy" id="210409"/>
    <lineage>
        <taxon>Eukaryota</taxon>
        <taxon>Metazoa</taxon>
        <taxon>Ecdysozoa</taxon>
        <taxon>Arthropoda</taxon>
        <taxon>Crustacea</taxon>
        <taxon>Multicrustacea</taxon>
        <taxon>Malacostraca</taxon>
        <taxon>Eumalacostraca</taxon>
        <taxon>Eucarida</taxon>
        <taxon>Decapoda</taxon>
        <taxon>Pleocyemata</taxon>
        <taxon>Brachyura</taxon>
        <taxon>Eubrachyura</taxon>
        <taxon>Portunoidea</taxon>
        <taxon>Portunidae</taxon>
        <taxon>Portuninae</taxon>
        <taxon>Portunus</taxon>
    </lineage>
</organism>